<feature type="transmembrane region" description="Helical" evidence="1">
    <location>
        <begin position="13"/>
        <end position="34"/>
    </location>
</feature>
<reference evidence="2 3" key="1">
    <citation type="submission" date="2016-02" db="EMBL/GenBank/DDBJ databases">
        <title>Genome sequence of Halalkalicoccus paucihalophilus DSM 24557.</title>
        <authorList>
            <person name="Poehlein A."/>
            <person name="Daniel R."/>
        </authorList>
    </citation>
    <scope>NUCLEOTIDE SEQUENCE [LARGE SCALE GENOMIC DNA]</scope>
    <source>
        <strain evidence="2 3">DSM 24557</strain>
    </source>
</reference>
<gene>
    <name evidence="2" type="ORF">HAPAU_03750</name>
</gene>
<proteinExistence type="predicted"/>
<keyword evidence="1" id="KW-0472">Membrane</keyword>
<comment type="caution">
    <text evidence="2">The sequence shown here is derived from an EMBL/GenBank/DDBJ whole genome shotgun (WGS) entry which is preliminary data.</text>
</comment>
<accession>A0A151AJX1</accession>
<evidence type="ECO:0000313" key="3">
    <source>
        <dbReference type="Proteomes" id="UP000075321"/>
    </source>
</evidence>
<dbReference type="PATRIC" id="fig|1008153.3.peg.379"/>
<keyword evidence="1" id="KW-0812">Transmembrane</keyword>
<organism evidence="2 3">
    <name type="scientific">Halalkalicoccus paucihalophilus</name>
    <dbReference type="NCBI Taxonomy" id="1008153"/>
    <lineage>
        <taxon>Archaea</taxon>
        <taxon>Methanobacteriati</taxon>
        <taxon>Methanobacteriota</taxon>
        <taxon>Stenosarchaea group</taxon>
        <taxon>Halobacteria</taxon>
        <taxon>Halobacteriales</taxon>
        <taxon>Halococcaceae</taxon>
        <taxon>Halalkalicoccus</taxon>
    </lineage>
</organism>
<dbReference type="Proteomes" id="UP000075321">
    <property type="component" value="Unassembled WGS sequence"/>
</dbReference>
<name>A0A151AJX1_9EURY</name>
<sequence length="61" mass="7044">MLLFGPVPGGIEFAVILLIIVVFLAPFFLVIAAYRRFFESDSERLDELEAEVEELRERVEE</sequence>
<dbReference type="EMBL" id="LTAZ01000001">
    <property type="protein sequence ID" value="KYH27707.1"/>
    <property type="molecule type" value="Genomic_DNA"/>
</dbReference>
<protein>
    <submittedName>
        <fullName evidence="2">Uncharacterized protein</fullName>
    </submittedName>
</protein>
<dbReference type="AlphaFoldDB" id="A0A151AJX1"/>
<keyword evidence="1" id="KW-1133">Transmembrane helix</keyword>
<evidence type="ECO:0000313" key="2">
    <source>
        <dbReference type="EMBL" id="KYH27707.1"/>
    </source>
</evidence>
<dbReference type="OrthoDB" id="382290at2157"/>
<dbReference type="RefSeq" id="WP_066378802.1">
    <property type="nucleotide sequence ID" value="NZ_LTAZ01000001.1"/>
</dbReference>
<keyword evidence="3" id="KW-1185">Reference proteome</keyword>
<evidence type="ECO:0000256" key="1">
    <source>
        <dbReference type="SAM" id="Phobius"/>
    </source>
</evidence>